<dbReference type="PANTHER" id="PTHR43022:SF1">
    <property type="entry name" value="PROTEIN SMF"/>
    <property type="match status" value="1"/>
</dbReference>
<dbReference type="AlphaFoldDB" id="A0A109REL4"/>
<dbReference type="InterPro" id="IPR003488">
    <property type="entry name" value="DprA"/>
</dbReference>
<dbReference type="PANTHER" id="PTHR43022">
    <property type="entry name" value="PROTEIN SMF"/>
    <property type="match status" value="1"/>
</dbReference>
<proteinExistence type="inferred from homology"/>
<dbReference type="Proteomes" id="UP001069145">
    <property type="component" value="Unassembled WGS sequence"/>
</dbReference>
<evidence type="ECO:0000256" key="1">
    <source>
        <dbReference type="ARBA" id="ARBA00006525"/>
    </source>
</evidence>
<reference evidence="3" key="2">
    <citation type="submission" date="2022-09" db="EMBL/GenBank/DDBJ databases">
        <title>Aerococcus urinae taxonomy study.</title>
        <authorList>
            <person name="Christensen J."/>
            <person name="Senneby E."/>
        </authorList>
    </citation>
    <scope>NUCLEOTIDE SEQUENCE</scope>
    <source>
        <strain evidence="3">NLD-066-U95</strain>
    </source>
</reference>
<name>A0A109REL4_9LACT</name>
<organism evidence="4 5">
    <name type="scientific">Aerococcus urinae</name>
    <dbReference type="NCBI Taxonomy" id="1376"/>
    <lineage>
        <taxon>Bacteria</taxon>
        <taxon>Bacillati</taxon>
        <taxon>Bacillota</taxon>
        <taxon>Bacilli</taxon>
        <taxon>Lactobacillales</taxon>
        <taxon>Aerococcaceae</taxon>
        <taxon>Aerococcus</taxon>
    </lineage>
</organism>
<dbReference type="InterPro" id="IPR057666">
    <property type="entry name" value="DrpA_SLOG"/>
</dbReference>
<gene>
    <name evidence="4" type="primary">dprA</name>
    <name evidence="4" type="ORF">I6G68_05720</name>
    <name evidence="3" type="ORF">ODY43_00995</name>
</gene>
<dbReference type="SUPFAM" id="SSF102405">
    <property type="entry name" value="MCP/YpsA-like"/>
    <property type="match status" value="1"/>
</dbReference>
<dbReference type="RefSeq" id="WP_060778237.1">
    <property type="nucleotide sequence ID" value="NZ_CAJHLF010000002.1"/>
</dbReference>
<dbReference type="GO" id="GO:0009294">
    <property type="term" value="P:DNA-mediated transformation"/>
    <property type="evidence" value="ECO:0007669"/>
    <property type="project" value="InterPro"/>
</dbReference>
<dbReference type="EMBL" id="JAOTML010000001">
    <property type="protein sequence ID" value="MCY3052582.1"/>
    <property type="molecule type" value="Genomic_DNA"/>
</dbReference>
<comment type="similarity">
    <text evidence="1">Belongs to the DprA/Smf family.</text>
</comment>
<dbReference type="Gene3D" id="3.40.50.450">
    <property type="match status" value="1"/>
</dbReference>
<evidence type="ECO:0000313" key="4">
    <source>
        <dbReference type="EMBL" id="QPS00894.1"/>
    </source>
</evidence>
<accession>A0A109REL4</accession>
<feature type="domain" description="Smf/DprA SLOG" evidence="2">
    <location>
        <begin position="82"/>
        <end position="288"/>
    </location>
</feature>
<dbReference type="EMBL" id="CP065662">
    <property type="protein sequence ID" value="QPS00894.1"/>
    <property type="molecule type" value="Genomic_DNA"/>
</dbReference>
<dbReference type="GeneID" id="35768300"/>
<evidence type="ECO:0000313" key="6">
    <source>
        <dbReference type="Proteomes" id="UP001069145"/>
    </source>
</evidence>
<protein>
    <submittedName>
        <fullName evidence="3">DNA-processing protein DprA</fullName>
    </submittedName>
    <submittedName>
        <fullName evidence="4">DNA-protecting protein DprA</fullName>
    </submittedName>
</protein>
<evidence type="ECO:0000313" key="5">
    <source>
        <dbReference type="Proteomes" id="UP000594771"/>
    </source>
</evidence>
<dbReference type="KEGG" id="aun:AWM73_04335"/>
<reference evidence="4 5" key="1">
    <citation type="submission" date="2020-12" db="EMBL/GenBank/DDBJ databases">
        <title>FDA dAtabase for Regulatory Grade micrObial Sequences (FDA-ARGOS): Supporting development and validation of Infectious Disease Dx tests.</title>
        <authorList>
            <person name="Sproer C."/>
            <person name="Gronow S."/>
            <person name="Severitt S."/>
            <person name="Schroder I."/>
            <person name="Tallon L."/>
            <person name="Sadzewicz L."/>
            <person name="Zhao X."/>
            <person name="Boylan J."/>
            <person name="Ott S."/>
            <person name="Bowen H."/>
            <person name="Vavikolanu K."/>
            <person name="Mehta A."/>
            <person name="Aluvathingal J."/>
            <person name="Nadendla S."/>
            <person name="Lowell S."/>
            <person name="Myers T."/>
            <person name="Yan Y."/>
            <person name="Sichtig H."/>
        </authorList>
    </citation>
    <scope>NUCLEOTIDE SEQUENCE [LARGE SCALE GENOMIC DNA]</scope>
    <source>
        <strain evidence="4 5">FDAARGOS_911</strain>
    </source>
</reference>
<dbReference type="Proteomes" id="UP000594771">
    <property type="component" value="Chromosome"/>
</dbReference>
<dbReference type="NCBIfam" id="TIGR00732">
    <property type="entry name" value="dprA"/>
    <property type="match status" value="1"/>
</dbReference>
<keyword evidence="6" id="KW-1185">Reference proteome</keyword>
<dbReference type="OrthoDB" id="9785707at2"/>
<sequence>MYDERNYQGARQVLIHLTESAIVGYEDRVQVFKGLLENPDYQGVLRTYLKERKYYPELLRFLSQRPWSFYQNYYEKEKIFPITYFDPQYPDLLKESYKPPLVLFCQGNIAWLKADSLSIVGARDCSNYAQKVIDKLVPNLVNSLVIVSGLARGVDSLAHRASIQNSGRTIAVIGTGLAKFYPKEHRALQDFIAKNHLLVSPLPSFTGVKKWHFPYRNEVIAGLSRATWVIEAKEKSGSLITANYALQANREVLATPGDIFSIRSQGTNALIQAGAKLISEADDILETYRYPSFI</sequence>
<dbReference type="Pfam" id="PF02481">
    <property type="entry name" value="DNA_processg_A"/>
    <property type="match status" value="1"/>
</dbReference>
<evidence type="ECO:0000313" key="3">
    <source>
        <dbReference type="EMBL" id="MCY3052582.1"/>
    </source>
</evidence>
<evidence type="ECO:0000259" key="2">
    <source>
        <dbReference type="Pfam" id="PF02481"/>
    </source>
</evidence>